<reference evidence="1 2" key="1">
    <citation type="submission" date="2014-04" db="EMBL/GenBank/DDBJ databases">
        <authorList>
            <consortium name="DOE Joint Genome Institute"/>
            <person name="Kuo A."/>
            <person name="Ruytinx J."/>
            <person name="Rineau F."/>
            <person name="Colpaert J."/>
            <person name="Kohler A."/>
            <person name="Nagy L.G."/>
            <person name="Floudas D."/>
            <person name="Copeland A."/>
            <person name="Barry K.W."/>
            <person name="Cichocki N."/>
            <person name="Veneault-Fourrey C."/>
            <person name="LaButti K."/>
            <person name="Lindquist E.A."/>
            <person name="Lipzen A."/>
            <person name="Lundell T."/>
            <person name="Morin E."/>
            <person name="Murat C."/>
            <person name="Sun H."/>
            <person name="Tunlid A."/>
            <person name="Henrissat B."/>
            <person name="Grigoriev I.V."/>
            <person name="Hibbett D.S."/>
            <person name="Martin F."/>
            <person name="Nordberg H.P."/>
            <person name="Cantor M.N."/>
            <person name="Hua S.X."/>
        </authorList>
    </citation>
    <scope>NUCLEOTIDE SEQUENCE [LARGE SCALE GENOMIC DNA]</scope>
    <source>
        <strain evidence="1 2">UH-Slu-Lm8-n1</strain>
    </source>
</reference>
<reference evidence="2" key="2">
    <citation type="submission" date="2015-01" db="EMBL/GenBank/DDBJ databases">
        <title>Evolutionary Origins and Diversification of the Mycorrhizal Mutualists.</title>
        <authorList>
            <consortium name="DOE Joint Genome Institute"/>
            <consortium name="Mycorrhizal Genomics Consortium"/>
            <person name="Kohler A."/>
            <person name="Kuo A."/>
            <person name="Nagy L.G."/>
            <person name="Floudas D."/>
            <person name="Copeland A."/>
            <person name="Barry K.W."/>
            <person name="Cichocki N."/>
            <person name="Veneault-Fourrey C."/>
            <person name="LaButti K."/>
            <person name="Lindquist E.A."/>
            <person name="Lipzen A."/>
            <person name="Lundell T."/>
            <person name="Morin E."/>
            <person name="Murat C."/>
            <person name="Riley R."/>
            <person name="Ohm R."/>
            <person name="Sun H."/>
            <person name="Tunlid A."/>
            <person name="Henrissat B."/>
            <person name="Grigoriev I.V."/>
            <person name="Hibbett D.S."/>
            <person name="Martin F."/>
        </authorList>
    </citation>
    <scope>NUCLEOTIDE SEQUENCE [LARGE SCALE GENOMIC DNA]</scope>
    <source>
        <strain evidence="2">UH-Slu-Lm8-n1</strain>
    </source>
</reference>
<keyword evidence="2" id="KW-1185">Reference proteome</keyword>
<dbReference type="EMBL" id="KN835275">
    <property type="protein sequence ID" value="KIK41217.1"/>
    <property type="molecule type" value="Genomic_DNA"/>
</dbReference>
<evidence type="ECO:0000313" key="1">
    <source>
        <dbReference type="EMBL" id="KIK41217.1"/>
    </source>
</evidence>
<dbReference type="OrthoDB" id="10330625at2759"/>
<dbReference type="HOGENOM" id="CLU_1961026_0_0_1"/>
<sequence>MDVDAAEELLSKVLDVCHANSHIYGAALLAIKTSTLHPASLFNFLPLHAAGGVQGKWNVSFEQYIYSYVPSLTALMRAHRSYDMSPSVPFAAIGRNFSDSVSFTLDFVKPELVRSLLPLPRLFTLPRK</sequence>
<accession>A0A0D0B3Z9</accession>
<dbReference type="STRING" id="930992.A0A0D0B3Z9"/>
<gene>
    <name evidence="1" type="ORF">CY34DRAFT_806315</name>
</gene>
<name>A0A0D0B3Z9_9AGAM</name>
<proteinExistence type="predicted"/>
<dbReference type="Proteomes" id="UP000054485">
    <property type="component" value="Unassembled WGS sequence"/>
</dbReference>
<dbReference type="InParanoid" id="A0A0D0B3Z9"/>
<organism evidence="1 2">
    <name type="scientific">Suillus luteus UH-Slu-Lm8-n1</name>
    <dbReference type="NCBI Taxonomy" id="930992"/>
    <lineage>
        <taxon>Eukaryota</taxon>
        <taxon>Fungi</taxon>
        <taxon>Dikarya</taxon>
        <taxon>Basidiomycota</taxon>
        <taxon>Agaricomycotina</taxon>
        <taxon>Agaricomycetes</taxon>
        <taxon>Agaricomycetidae</taxon>
        <taxon>Boletales</taxon>
        <taxon>Suillineae</taxon>
        <taxon>Suillaceae</taxon>
        <taxon>Suillus</taxon>
    </lineage>
</organism>
<protein>
    <submittedName>
        <fullName evidence="1">Uncharacterized protein</fullName>
    </submittedName>
</protein>
<evidence type="ECO:0000313" key="2">
    <source>
        <dbReference type="Proteomes" id="UP000054485"/>
    </source>
</evidence>
<dbReference type="AlphaFoldDB" id="A0A0D0B3Z9"/>